<proteinExistence type="predicted"/>
<name>A0A336M922_CULSO</name>
<protein>
    <submittedName>
        <fullName evidence="1">CSON006974 protein</fullName>
    </submittedName>
</protein>
<gene>
    <name evidence="1" type="primary">CSON006974</name>
</gene>
<dbReference type="EMBL" id="UFQT01000262">
    <property type="protein sequence ID" value="SSX22548.1"/>
    <property type="molecule type" value="Genomic_DNA"/>
</dbReference>
<reference evidence="1" key="1">
    <citation type="submission" date="2018-07" db="EMBL/GenBank/DDBJ databases">
        <authorList>
            <person name="Quirk P.G."/>
            <person name="Krulwich T.A."/>
        </authorList>
    </citation>
    <scope>NUCLEOTIDE SEQUENCE</scope>
</reference>
<dbReference type="OMA" id="ECDAHIT"/>
<evidence type="ECO:0000313" key="1">
    <source>
        <dbReference type="EMBL" id="SSX22548.1"/>
    </source>
</evidence>
<dbReference type="VEuPathDB" id="VectorBase:CSON006974"/>
<organism evidence="1">
    <name type="scientific">Culicoides sonorensis</name>
    <name type="common">Biting midge</name>
    <dbReference type="NCBI Taxonomy" id="179676"/>
    <lineage>
        <taxon>Eukaryota</taxon>
        <taxon>Metazoa</taxon>
        <taxon>Ecdysozoa</taxon>
        <taxon>Arthropoda</taxon>
        <taxon>Hexapoda</taxon>
        <taxon>Insecta</taxon>
        <taxon>Pterygota</taxon>
        <taxon>Neoptera</taxon>
        <taxon>Endopterygota</taxon>
        <taxon>Diptera</taxon>
        <taxon>Nematocera</taxon>
        <taxon>Chironomoidea</taxon>
        <taxon>Ceratopogonidae</taxon>
        <taxon>Ceratopogoninae</taxon>
        <taxon>Culicoides</taxon>
        <taxon>Monoculicoides</taxon>
    </lineage>
</organism>
<dbReference type="AlphaFoldDB" id="A0A336M922"/>
<sequence length="325" mass="37312">MKLSVFTLSKSDFNPRSGCFFEHDLNQNDEDFFKENLRVIKETFNFLCEALKGLKKQDTVLRKSIHLEKRVAIAFFTLGSCAEYRTIANLFDVGKSTVLDILFAFCEEVIKVCKVEYMDAYLTESSINETIKAFEAIGLMNCCGSVDGCHIEISPPADQASDYHNYKGWYSMLTTDTVLLTRTSERLGALTTLNYLNHQFILAKFNDRSIDIGNETAFKLQVNLMKPYPFGLERSEKKARFRRIGKGLESTIDHSCLIIQAASILHNVLNINNDLINQRWVEEFEKFNTRAQPEPQFTPFDRNGEATIIRDALANYLYEKRHSNN</sequence>
<accession>A0A336M922</accession>